<gene>
    <name evidence="2" type="ORF">ALEPTO_LOCUS7727</name>
</gene>
<dbReference type="Proteomes" id="UP000789508">
    <property type="component" value="Unassembled WGS sequence"/>
</dbReference>
<sequence>MSKSLKKPKRFRREPVPNITPTAVSQDLQNPDTLTFRAEPLRFLQKPAHDGNVVEQHTNFCETNFVVSPLQTQHLQQIWEANIPIS</sequence>
<accession>A0A9N9G833</accession>
<reference evidence="2" key="1">
    <citation type="submission" date="2021-06" db="EMBL/GenBank/DDBJ databases">
        <authorList>
            <person name="Kallberg Y."/>
            <person name="Tangrot J."/>
            <person name="Rosling A."/>
        </authorList>
    </citation>
    <scope>NUCLEOTIDE SEQUENCE</scope>
    <source>
        <strain evidence="2">FL130A</strain>
    </source>
</reference>
<evidence type="ECO:0000256" key="1">
    <source>
        <dbReference type="SAM" id="MobiDB-lite"/>
    </source>
</evidence>
<keyword evidence="3" id="KW-1185">Reference proteome</keyword>
<evidence type="ECO:0000313" key="2">
    <source>
        <dbReference type="EMBL" id="CAG8591576.1"/>
    </source>
</evidence>
<evidence type="ECO:0000313" key="3">
    <source>
        <dbReference type="Proteomes" id="UP000789508"/>
    </source>
</evidence>
<feature type="region of interest" description="Disordered" evidence="1">
    <location>
        <begin position="1"/>
        <end position="26"/>
    </location>
</feature>
<comment type="caution">
    <text evidence="2">The sequence shown here is derived from an EMBL/GenBank/DDBJ whole genome shotgun (WGS) entry which is preliminary data.</text>
</comment>
<dbReference type="AlphaFoldDB" id="A0A9N9G833"/>
<dbReference type="EMBL" id="CAJVPS010003578">
    <property type="protein sequence ID" value="CAG8591576.1"/>
    <property type="molecule type" value="Genomic_DNA"/>
</dbReference>
<feature type="compositionally biased region" description="Basic residues" evidence="1">
    <location>
        <begin position="1"/>
        <end position="12"/>
    </location>
</feature>
<protein>
    <submittedName>
        <fullName evidence="2">8836_t:CDS:1</fullName>
    </submittedName>
</protein>
<organism evidence="2 3">
    <name type="scientific">Ambispora leptoticha</name>
    <dbReference type="NCBI Taxonomy" id="144679"/>
    <lineage>
        <taxon>Eukaryota</taxon>
        <taxon>Fungi</taxon>
        <taxon>Fungi incertae sedis</taxon>
        <taxon>Mucoromycota</taxon>
        <taxon>Glomeromycotina</taxon>
        <taxon>Glomeromycetes</taxon>
        <taxon>Archaeosporales</taxon>
        <taxon>Ambisporaceae</taxon>
        <taxon>Ambispora</taxon>
    </lineage>
</organism>
<proteinExistence type="predicted"/>
<name>A0A9N9G833_9GLOM</name>